<comment type="caution">
    <text evidence="5">The sequence shown here is derived from an EMBL/GenBank/DDBJ whole genome shotgun (WGS) entry which is preliminary data.</text>
</comment>
<dbReference type="Pfam" id="PF02518">
    <property type="entry name" value="HATPase_c"/>
    <property type="match status" value="1"/>
</dbReference>
<name>A0A6N8DKD0_RHOAC</name>
<dbReference type="OrthoDB" id="9805722at2"/>
<evidence type="ECO:0000259" key="4">
    <source>
        <dbReference type="PROSITE" id="PS50109"/>
    </source>
</evidence>
<dbReference type="Proteomes" id="UP000439113">
    <property type="component" value="Unassembled WGS sequence"/>
</dbReference>
<keyword evidence="3" id="KW-0597">Phosphoprotein</keyword>
<dbReference type="InterPro" id="IPR003661">
    <property type="entry name" value="HisK_dim/P_dom"/>
</dbReference>
<evidence type="ECO:0000313" key="5">
    <source>
        <dbReference type="EMBL" id="MTV30316.1"/>
    </source>
</evidence>
<dbReference type="GO" id="GO:0000155">
    <property type="term" value="F:phosphorelay sensor kinase activity"/>
    <property type="evidence" value="ECO:0007669"/>
    <property type="project" value="InterPro"/>
</dbReference>
<evidence type="ECO:0000256" key="3">
    <source>
        <dbReference type="ARBA" id="ARBA00022553"/>
    </source>
</evidence>
<dbReference type="EMBL" id="WNKS01000003">
    <property type="protein sequence ID" value="MTV30316.1"/>
    <property type="molecule type" value="Genomic_DNA"/>
</dbReference>
<evidence type="ECO:0000256" key="2">
    <source>
        <dbReference type="ARBA" id="ARBA00012438"/>
    </source>
</evidence>
<dbReference type="InterPro" id="IPR036097">
    <property type="entry name" value="HisK_dim/P_sf"/>
</dbReference>
<dbReference type="SMART" id="SM00388">
    <property type="entry name" value="HisKA"/>
    <property type="match status" value="1"/>
</dbReference>
<reference evidence="5 6" key="1">
    <citation type="submission" date="2019-11" db="EMBL/GenBank/DDBJ databases">
        <title>Whole-genome sequence of a Rhodoblastus acidophilus DSM 142.</title>
        <authorList>
            <person name="Kyndt J.A."/>
            <person name="Meyer T.E."/>
        </authorList>
    </citation>
    <scope>NUCLEOTIDE SEQUENCE [LARGE SCALE GENOMIC DNA]</scope>
    <source>
        <strain evidence="5 6">DSM 142</strain>
    </source>
</reference>
<dbReference type="SUPFAM" id="SSF55874">
    <property type="entry name" value="ATPase domain of HSP90 chaperone/DNA topoisomerase II/histidine kinase"/>
    <property type="match status" value="1"/>
</dbReference>
<dbReference type="AlphaFoldDB" id="A0A6N8DKD0"/>
<proteinExistence type="predicted"/>
<dbReference type="EC" id="2.7.13.3" evidence="2"/>
<comment type="catalytic activity">
    <reaction evidence="1">
        <text>ATP + protein L-histidine = ADP + protein N-phospho-L-histidine.</text>
        <dbReference type="EC" id="2.7.13.3"/>
    </reaction>
</comment>
<organism evidence="5 6">
    <name type="scientific">Rhodoblastus acidophilus</name>
    <name type="common">Rhodopseudomonas acidophila</name>
    <dbReference type="NCBI Taxonomy" id="1074"/>
    <lineage>
        <taxon>Bacteria</taxon>
        <taxon>Pseudomonadati</taxon>
        <taxon>Pseudomonadota</taxon>
        <taxon>Alphaproteobacteria</taxon>
        <taxon>Hyphomicrobiales</taxon>
        <taxon>Rhodoblastaceae</taxon>
        <taxon>Rhodoblastus</taxon>
    </lineage>
</organism>
<dbReference type="Gene3D" id="1.10.287.130">
    <property type="match status" value="1"/>
</dbReference>
<feature type="domain" description="Histidine kinase" evidence="4">
    <location>
        <begin position="47"/>
        <end position="266"/>
    </location>
</feature>
<dbReference type="InterPro" id="IPR036890">
    <property type="entry name" value="HATPase_C_sf"/>
</dbReference>
<dbReference type="PROSITE" id="PS50109">
    <property type="entry name" value="HIS_KIN"/>
    <property type="match status" value="1"/>
</dbReference>
<dbReference type="SMART" id="SM00387">
    <property type="entry name" value="HATPase_c"/>
    <property type="match status" value="1"/>
</dbReference>
<protein>
    <recommendedName>
        <fullName evidence="2">histidine kinase</fullName>
        <ecNumber evidence="2">2.7.13.3</ecNumber>
    </recommendedName>
</protein>
<evidence type="ECO:0000256" key="1">
    <source>
        <dbReference type="ARBA" id="ARBA00000085"/>
    </source>
</evidence>
<dbReference type="InterPro" id="IPR005467">
    <property type="entry name" value="His_kinase_dom"/>
</dbReference>
<gene>
    <name evidence="5" type="ORF">GJ654_04835</name>
</gene>
<dbReference type="RefSeq" id="WP_155444982.1">
    <property type="nucleotide sequence ID" value="NZ_JAOQNR010000003.1"/>
</dbReference>
<evidence type="ECO:0000313" key="6">
    <source>
        <dbReference type="Proteomes" id="UP000439113"/>
    </source>
</evidence>
<accession>A0A6N8DKD0</accession>
<dbReference type="SUPFAM" id="SSF47384">
    <property type="entry name" value="Homodimeric domain of signal transducing histidine kinase"/>
    <property type="match status" value="1"/>
</dbReference>
<dbReference type="InterPro" id="IPR004358">
    <property type="entry name" value="Sig_transdc_His_kin-like_C"/>
</dbReference>
<sequence length="268" mass="28353">MRKVASRKRANSDPQFGGGDAVIERDQLVARLAQSEKLAAVGELACGVAHDVNNILQAVIMGAEIIRQRPDDTQLVEKTSKLLSLAAARGTSIVRRVLSLSRPSDRCPQSVDTSVLLVELSDLLVMSLGEGAKLTVKIGADLPRVCLDRAEFETVLINLAINGRDAMEHGGALIISAHRQTMDDADVGLSPGDYLRVDVVDSGSGMDPETLSRAMEPFFTTKPPGKGTGLGLSMARDFAERFGGALTISSAPSFGTTVTLRLPAAPCS</sequence>
<dbReference type="PANTHER" id="PTHR43065:SF42">
    <property type="entry name" value="TWO-COMPONENT SENSOR PPRA"/>
    <property type="match status" value="1"/>
</dbReference>
<dbReference type="InterPro" id="IPR003594">
    <property type="entry name" value="HATPase_dom"/>
</dbReference>
<dbReference type="PRINTS" id="PR00344">
    <property type="entry name" value="BCTRLSENSOR"/>
</dbReference>
<dbReference type="PANTHER" id="PTHR43065">
    <property type="entry name" value="SENSOR HISTIDINE KINASE"/>
    <property type="match status" value="1"/>
</dbReference>
<dbReference type="Gene3D" id="3.30.565.10">
    <property type="entry name" value="Histidine kinase-like ATPase, C-terminal domain"/>
    <property type="match status" value="1"/>
</dbReference>